<dbReference type="InterPro" id="IPR003594">
    <property type="entry name" value="HATPase_dom"/>
</dbReference>
<dbReference type="GeneID" id="93059246"/>
<dbReference type="EMBL" id="CM000832">
    <property type="protein sequence ID" value="EET06754.1"/>
    <property type="molecule type" value="Genomic_DNA"/>
</dbReference>
<dbReference type="InterPro" id="IPR001789">
    <property type="entry name" value="Sig_transdc_resp-reg_receiver"/>
</dbReference>
<name>A0A0E1W2V1_BURPE</name>
<dbReference type="PANTHER" id="PTHR43047:SF72">
    <property type="entry name" value="OSMOSENSING HISTIDINE PROTEIN KINASE SLN1"/>
    <property type="match status" value="1"/>
</dbReference>
<dbReference type="AlphaFoldDB" id="A0A0E1W2V1"/>
<evidence type="ECO:0000256" key="7">
    <source>
        <dbReference type="PROSITE-ProRule" id="PRU00169"/>
    </source>
</evidence>
<keyword evidence="4 7" id="KW-0597">Phosphoprotein</keyword>
<reference evidence="11" key="1">
    <citation type="submission" date="2009-05" db="EMBL/GenBank/DDBJ databases">
        <authorList>
            <person name="Harkins D.M."/>
            <person name="DeShazer D."/>
            <person name="Woods D.E."/>
            <person name="Brinkac L.M."/>
            <person name="Brown K.A."/>
            <person name="Hung G.C."/>
            <person name="Tuanyok A."/>
            <person name="Zhang B."/>
            <person name="Nierman W.C."/>
        </authorList>
    </citation>
    <scope>NUCLEOTIDE SEQUENCE [LARGE SCALE GENOMIC DNA]</scope>
    <source>
        <strain evidence="11">1710a</strain>
    </source>
</reference>
<sequence>MSRVEWRNEKIIVALGSLWILGFAAWAFLLYDLLGTSVKEGILEGPREGVFWTAAQYRNSFSRFDRQLILYAAGENRDFDAVLLQLDSLEASFGFLERPSEVSAYWLSIPKARGDIAELSRFMASLRRDVPALRARPDDTKRVLGELARQWPKVNALANYFRAIEMEQRDFTFHQLKEKRRAIVMLGGVLGIILGALFLLLFYTVRTRGSLLEQQQAALDAERKASDRAFEMIAAKNAFLGMVSHELRTPLQAICGSIEVLLARPQSEANMKTIKRLQNSAASLEAQVKDLTDYIKLRSTNRSVQSEIVEVAPLLADVLDPLRGRIRDKHLSTSLRVEPPALVVRSDRKLIQQIVSNLVENAIKYTNSGTIEISAALGGTPANRTMAITVRDTGVGIARHLLAKIFEPFFRVNDPGVRHVDGIGMGLAVVQELVVALRGHVDVRSAVGEGSEFAVTLPVELPGRADALDDDAQPSPRAAHRDLRALVVDDNENARETLGAMLATLGIRVDLRGTGKEGLRCFGECQHDIVVLDLELPDISGFEVAEQIRWATSSDAARKTTILGVSAYESALLKGDHAIFDAFIPKPIHLDTLGGIVSRLRS</sequence>
<dbReference type="HOGENOM" id="CLU_000445_114_59_4"/>
<dbReference type="SUPFAM" id="SSF47384">
    <property type="entry name" value="Homodimeric domain of signal transducing histidine kinase"/>
    <property type="match status" value="1"/>
</dbReference>
<dbReference type="PANTHER" id="PTHR43047">
    <property type="entry name" value="TWO-COMPONENT HISTIDINE PROTEIN KINASE"/>
    <property type="match status" value="1"/>
</dbReference>
<evidence type="ECO:0000256" key="8">
    <source>
        <dbReference type="SAM" id="Phobius"/>
    </source>
</evidence>
<dbReference type="EC" id="2.7.13.3" evidence="3"/>
<dbReference type="SMART" id="SM00387">
    <property type="entry name" value="HATPase_c"/>
    <property type="match status" value="1"/>
</dbReference>
<dbReference type="FunFam" id="3.30.565.10:FF:000006">
    <property type="entry name" value="Sensor histidine kinase WalK"/>
    <property type="match status" value="1"/>
</dbReference>
<dbReference type="InterPro" id="IPR005467">
    <property type="entry name" value="His_kinase_dom"/>
</dbReference>
<evidence type="ECO:0000313" key="11">
    <source>
        <dbReference type="EMBL" id="EET06754.1"/>
    </source>
</evidence>
<comment type="catalytic activity">
    <reaction evidence="1">
        <text>ATP + protein L-histidine = ADP + protein N-phospho-L-histidine.</text>
        <dbReference type="EC" id="2.7.13.3"/>
    </reaction>
</comment>
<dbReference type="InterPro" id="IPR004358">
    <property type="entry name" value="Sig_transdc_His_kin-like_C"/>
</dbReference>
<evidence type="ECO:0000256" key="3">
    <source>
        <dbReference type="ARBA" id="ARBA00012438"/>
    </source>
</evidence>
<evidence type="ECO:0000256" key="4">
    <source>
        <dbReference type="ARBA" id="ARBA00022553"/>
    </source>
</evidence>
<dbReference type="CDD" id="cd17546">
    <property type="entry name" value="REC_hyHK_CKI1_RcsC-like"/>
    <property type="match status" value="1"/>
</dbReference>
<evidence type="ECO:0000256" key="1">
    <source>
        <dbReference type="ARBA" id="ARBA00000085"/>
    </source>
</evidence>
<accession>A0A0E1W2V1</accession>
<organism evidence="11">
    <name type="scientific">Burkholderia pseudomallei 1710a</name>
    <dbReference type="NCBI Taxonomy" id="320371"/>
    <lineage>
        <taxon>Bacteria</taxon>
        <taxon>Pseudomonadati</taxon>
        <taxon>Pseudomonadota</taxon>
        <taxon>Betaproteobacteria</taxon>
        <taxon>Burkholderiales</taxon>
        <taxon>Burkholderiaceae</taxon>
        <taxon>Burkholderia</taxon>
        <taxon>pseudomallei group</taxon>
    </lineage>
</organism>
<keyword evidence="8" id="KW-0472">Membrane</keyword>
<gene>
    <name evidence="11" type="ORF">BURPS1710A_1079</name>
</gene>
<keyword evidence="8" id="KW-1133">Transmembrane helix</keyword>
<evidence type="ECO:0000259" key="9">
    <source>
        <dbReference type="PROSITE" id="PS50109"/>
    </source>
</evidence>
<dbReference type="SUPFAM" id="SSF55874">
    <property type="entry name" value="ATPase domain of HSP90 chaperone/DNA topoisomerase II/histidine kinase"/>
    <property type="match status" value="1"/>
</dbReference>
<dbReference type="CDD" id="cd00082">
    <property type="entry name" value="HisKA"/>
    <property type="match status" value="1"/>
</dbReference>
<dbReference type="Proteomes" id="UP000001812">
    <property type="component" value="Chromosome I"/>
</dbReference>
<feature type="domain" description="Response regulatory" evidence="10">
    <location>
        <begin position="484"/>
        <end position="601"/>
    </location>
</feature>
<keyword evidence="5 11" id="KW-0808">Transferase</keyword>
<dbReference type="GO" id="GO:0009927">
    <property type="term" value="F:histidine phosphotransfer kinase activity"/>
    <property type="evidence" value="ECO:0007669"/>
    <property type="project" value="TreeGrafter"/>
</dbReference>
<feature type="transmembrane region" description="Helical" evidence="8">
    <location>
        <begin position="183"/>
        <end position="205"/>
    </location>
</feature>
<evidence type="ECO:0000259" key="10">
    <source>
        <dbReference type="PROSITE" id="PS50110"/>
    </source>
</evidence>
<dbReference type="PROSITE" id="PS50110">
    <property type="entry name" value="RESPONSE_REGULATORY"/>
    <property type="match status" value="1"/>
</dbReference>
<proteinExistence type="predicted"/>
<dbReference type="Gene3D" id="3.30.565.10">
    <property type="entry name" value="Histidine kinase-like ATPase, C-terminal domain"/>
    <property type="match status" value="1"/>
</dbReference>
<dbReference type="SMART" id="SM00448">
    <property type="entry name" value="REC"/>
    <property type="match status" value="1"/>
</dbReference>
<dbReference type="InterPro" id="IPR036890">
    <property type="entry name" value="HATPase_C_sf"/>
</dbReference>
<keyword evidence="8" id="KW-0812">Transmembrane</keyword>
<feature type="transmembrane region" description="Helical" evidence="8">
    <location>
        <begin position="12"/>
        <end position="31"/>
    </location>
</feature>
<dbReference type="RefSeq" id="WP_004526186.1">
    <property type="nucleotide sequence ID" value="NZ_CM000832.1"/>
</dbReference>
<dbReference type="Pfam" id="PF00512">
    <property type="entry name" value="HisKA"/>
    <property type="match status" value="1"/>
</dbReference>
<evidence type="ECO:0000256" key="2">
    <source>
        <dbReference type="ARBA" id="ARBA00004429"/>
    </source>
</evidence>
<dbReference type="InterPro" id="IPR011006">
    <property type="entry name" value="CheY-like_superfamily"/>
</dbReference>
<dbReference type="Gene3D" id="1.10.287.130">
    <property type="match status" value="1"/>
</dbReference>
<evidence type="ECO:0000256" key="5">
    <source>
        <dbReference type="ARBA" id="ARBA00022679"/>
    </source>
</evidence>
<dbReference type="Pfam" id="PF02518">
    <property type="entry name" value="HATPase_c"/>
    <property type="match status" value="1"/>
</dbReference>
<dbReference type="PROSITE" id="PS50109">
    <property type="entry name" value="HIS_KIN"/>
    <property type="match status" value="1"/>
</dbReference>
<keyword evidence="6 11" id="KW-0418">Kinase</keyword>
<feature type="domain" description="Histidine kinase" evidence="9">
    <location>
        <begin position="242"/>
        <end position="461"/>
    </location>
</feature>
<dbReference type="SUPFAM" id="SSF52172">
    <property type="entry name" value="CheY-like"/>
    <property type="match status" value="1"/>
</dbReference>
<dbReference type="GO" id="GO:0005886">
    <property type="term" value="C:plasma membrane"/>
    <property type="evidence" value="ECO:0007669"/>
    <property type="project" value="UniProtKB-SubCell"/>
</dbReference>
<comment type="subcellular location">
    <subcellularLocation>
        <location evidence="2">Cell inner membrane</location>
        <topology evidence="2">Multi-pass membrane protein</topology>
    </subcellularLocation>
</comment>
<dbReference type="InterPro" id="IPR003661">
    <property type="entry name" value="HisK_dim/P_dom"/>
</dbReference>
<protein>
    <recommendedName>
        <fullName evidence="3">histidine kinase</fullName>
        <ecNumber evidence="3">2.7.13.3</ecNumber>
    </recommendedName>
</protein>
<dbReference type="InterPro" id="IPR036097">
    <property type="entry name" value="HisK_dim/P_sf"/>
</dbReference>
<dbReference type="PRINTS" id="PR00344">
    <property type="entry name" value="BCTRLSENSOR"/>
</dbReference>
<dbReference type="SMART" id="SM00388">
    <property type="entry name" value="HisKA"/>
    <property type="match status" value="1"/>
</dbReference>
<dbReference type="Gene3D" id="3.40.50.2300">
    <property type="match status" value="1"/>
</dbReference>
<evidence type="ECO:0000256" key="6">
    <source>
        <dbReference type="ARBA" id="ARBA00022777"/>
    </source>
</evidence>
<dbReference type="GO" id="GO:0000155">
    <property type="term" value="F:phosphorelay sensor kinase activity"/>
    <property type="evidence" value="ECO:0007669"/>
    <property type="project" value="InterPro"/>
</dbReference>
<dbReference type="Pfam" id="PF00072">
    <property type="entry name" value="Response_reg"/>
    <property type="match status" value="1"/>
</dbReference>
<feature type="modified residue" description="4-aspartylphosphate" evidence="7">
    <location>
        <position position="533"/>
    </location>
</feature>